<comment type="caution">
    <text evidence="5">The sequence shown here is derived from an EMBL/GenBank/DDBJ whole genome shotgun (WGS) entry which is preliminary data.</text>
</comment>
<evidence type="ECO:0000256" key="3">
    <source>
        <dbReference type="ARBA" id="ARBA00035112"/>
    </source>
</evidence>
<dbReference type="EMBL" id="JASWJB010000341">
    <property type="protein sequence ID" value="KAK2591373.1"/>
    <property type="molecule type" value="Genomic_DNA"/>
</dbReference>
<dbReference type="Proteomes" id="UP001251528">
    <property type="component" value="Unassembled WGS sequence"/>
</dbReference>
<dbReference type="GO" id="GO:0016491">
    <property type="term" value="F:oxidoreductase activity"/>
    <property type="evidence" value="ECO:0007669"/>
    <property type="project" value="UniProtKB-KW"/>
</dbReference>
<evidence type="ECO:0008006" key="7">
    <source>
        <dbReference type="Google" id="ProtNLM"/>
    </source>
</evidence>
<accession>A0AAJ0FU72</accession>
<evidence type="ECO:0000256" key="4">
    <source>
        <dbReference type="SAM" id="SignalP"/>
    </source>
</evidence>
<evidence type="ECO:0000313" key="5">
    <source>
        <dbReference type="EMBL" id="KAK2591373.1"/>
    </source>
</evidence>
<dbReference type="PANTHER" id="PTHR33365:SF11">
    <property type="entry name" value="TAT PATHWAY SIGNAL SEQUENCE"/>
    <property type="match status" value="1"/>
</dbReference>
<dbReference type="GO" id="GO:0043386">
    <property type="term" value="P:mycotoxin biosynthetic process"/>
    <property type="evidence" value="ECO:0007669"/>
    <property type="project" value="InterPro"/>
</dbReference>
<evidence type="ECO:0000313" key="6">
    <source>
        <dbReference type="Proteomes" id="UP001251528"/>
    </source>
</evidence>
<name>A0AAJ0FU72_9HYPO</name>
<proteinExistence type="inferred from homology"/>
<gene>
    <name evidence="5" type="ORF">QQS21_010933</name>
</gene>
<protein>
    <recommendedName>
        <fullName evidence="7">Oxidase ustYa</fullName>
    </recommendedName>
</protein>
<keyword evidence="2" id="KW-0560">Oxidoreductase</keyword>
<reference evidence="5" key="1">
    <citation type="submission" date="2023-06" db="EMBL/GenBank/DDBJ databases">
        <title>Conoideocrella luteorostrata (Hypocreales: Clavicipitaceae), a potential biocontrol fungus for elongate hemlock scale in United States Christmas tree production areas.</title>
        <authorList>
            <person name="Barrett H."/>
            <person name="Lovett B."/>
            <person name="Macias A.M."/>
            <person name="Stajich J.E."/>
            <person name="Kasson M.T."/>
        </authorList>
    </citation>
    <scope>NUCLEOTIDE SEQUENCE</scope>
    <source>
        <strain evidence="5">ARSEF 14590</strain>
    </source>
</reference>
<dbReference type="InterPro" id="IPR021765">
    <property type="entry name" value="UstYa-like"/>
</dbReference>
<dbReference type="AlphaFoldDB" id="A0AAJ0FU72"/>
<dbReference type="Pfam" id="PF11807">
    <property type="entry name" value="UstYa"/>
    <property type="match status" value="1"/>
</dbReference>
<evidence type="ECO:0000256" key="2">
    <source>
        <dbReference type="ARBA" id="ARBA00023002"/>
    </source>
</evidence>
<dbReference type="PANTHER" id="PTHR33365">
    <property type="entry name" value="YALI0B05434P"/>
    <property type="match status" value="1"/>
</dbReference>
<keyword evidence="4" id="KW-0732">Signal</keyword>
<keyword evidence="6" id="KW-1185">Reference proteome</keyword>
<feature type="signal peptide" evidence="4">
    <location>
        <begin position="1"/>
        <end position="17"/>
    </location>
</feature>
<comment type="similarity">
    <text evidence="3">Belongs to the ustYa family.</text>
</comment>
<evidence type="ECO:0000256" key="1">
    <source>
        <dbReference type="ARBA" id="ARBA00004685"/>
    </source>
</evidence>
<organism evidence="5 6">
    <name type="scientific">Conoideocrella luteorostrata</name>
    <dbReference type="NCBI Taxonomy" id="1105319"/>
    <lineage>
        <taxon>Eukaryota</taxon>
        <taxon>Fungi</taxon>
        <taxon>Dikarya</taxon>
        <taxon>Ascomycota</taxon>
        <taxon>Pezizomycotina</taxon>
        <taxon>Sordariomycetes</taxon>
        <taxon>Hypocreomycetidae</taxon>
        <taxon>Hypocreales</taxon>
        <taxon>Clavicipitaceae</taxon>
        <taxon>Conoideocrella</taxon>
    </lineage>
</organism>
<sequence>MWLLLVILARFVAQSPCECPFRLPTESLLGDSKETLPELNADVLAHHFLVAWKAKVLDQDERFVTTDPGDIDGSNVTAIWGDIYPSAWIAVPDPSRVGFGGGVNLLRDAQDPGVWDAKTEGFSVAVMHQLHCIAVVKHSFMVYRRNEMGNHDVKIEHIDHCVEYLRQAIICHGDLTLERPETQTYPQGTTGWGNVHQCRDWDQLISVLRKLSIVRGDEGWIKAT</sequence>
<feature type="chain" id="PRO_5042588405" description="Oxidase ustYa" evidence="4">
    <location>
        <begin position="18"/>
        <end position="224"/>
    </location>
</feature>
<comment type="pathway">
    <text evidence="1">Mycotoxin biosynthesis.</text>
</comment>